<dbReference type="EMBL" id="SNRW01010676">
    <property type="protein sequence ID" value="KAA6376222.1"/>
    <property type="molecule type" value="Genomic_DNA"/>
</dbReference>
<evidence type="ECO:0000313" key="2">
    <source>
        <dbReference type="Proteomes" id="UP000324800"/>
    </source>
</evidence>
<organism evidence="1 2">
    <name type="scientific">Streblomastix strix</name>
    <dbReference type="NCBI Taxonomy" id="222440"/>
    <lineage>
        <taxon>Eukaryota</taxon>
        <taxon>Metamonada</taxon>
        <taxon>Preaxostyla</taxon>
        <taxon>Oxymonadida</taxon>
        <taxon>Streblomastigidae</taxon>
        <taxon>Streblomastix</taxon>
    </lineage>
</organism>
<sequence>MNQRFTVLTLNRLQNSITSALVKNHGEKQTETTTQIVSKQRCIVRVSDDEILQQSPYGDDLQLFPQDTLALPFSHPIISTQSIVEARSPNDSESTRIQELQIQMDYQDDDPQYEAQNSNIKIILINQQLLKHWKDE</sequence>
<reference evidence="1 2" key="1">
    <citation type="submission" date="2019-03" db="EMBL/GenBank/DDBJ databases">
        <title>Single cell metagenomics reveals metabolic interactions within the superorganism composed of flagellate Streblomastix strix and complex community of Bacteroidetes bacteria on its surface.</title>
        <authorList>
            <person name="Treitli S.C."/>
            <person name="Kolisko M."/>
            <person name="Husnik F."/>
            <person name="Keeling P."/>
            <person name="Hampl V."/>
        </authorList>
    </citation>
    <scope>NUCLEOTIDE SEQUENCE [LARGE SCALE GENOMIC DNA]</scope>
    <source>
        <strain evidence="1">ST1C</strain>
    </source>
</reference>
<evidence type="ECO:0000313" key="1">
    <source>
        <dbReference type="EMBL" id="KAA6376222.1"/>
    </source>
</evidence>
<dbReference type="Proteomes" id="UP000324800">
    <property type="component" value="Unassembled WGS sequence"/>
</dbReference>
<name>A0A5J4V1I2_9EUKA</name>
<accession>A0A5J4V1I2</accession>
<comment type="caution">
    <text evidence="1">The sequence shown here is derived from an EMBL/GenBank/DDBJ whole genome shotgun (WGS) entry which is preliminary data.</text>
</comment>
<protein>
    <submittedName>
        <fullName evidence="1">Uncharacterized protein</fullName>
    </submittedName>
</protein>
<proteinExistence type="predicted"/>
<dbReference type="AlphaFoldDB" id="A0A5J4V1I2"/>
<gene>
    <name evidence="1" type="ORF">EZS28_028251</name>
</gene>